<dbReference type="Pfam" id="PF05368">
    <property type="entry name" value="NmrA"/>
    <property type="match status" value="1"/>
</dbReference>
<gene>
    <name evidence="2" type="ORF">PQR63_01190</name>
</gene>
<sequence>MFAITGITGQVGGVVARQLLGHKKSVRAVMRDAAKGALWAAQGCDLALATVEDSASLERAFTGMEGVFILLPPTFDPSAGYPEARAAIASIKAALLAARPGKVVCLSTIGARATQTNLLNQLGLLEKALSDLPMSVAFLRAGWFMENAIWDVAPARDGVIPSYLQPLDKPVAMVATEDVGGVAAELLLEEWTGVRVVELEGPKRVTPLEIAACFGKLLGRDVKTEAVPRFTWDDVFRSQGMRNPLPRMQMLDGFNEGWIDFESGRDGTRKGVVGLEAVLQGLIKRVA</sequence>
<proteinExistence type="predicted"/>
<evidence type="ECO:0000259" key="1">
    <source>
        <dbReference type="Pfam" id="PF05368"/>
    </source>
</evidence>
<dbReference type="InterPro" id="IPR051604">
    <property type="entry name" value="Ergot_Alk_Oxidoreductase"/>
</dbReference>
<dbReference type="InterPro" id="IPR036291">
    <property type="entry name" value="NAD(P)-bd_dom_sf"/>
</dbReference>
<accession>A0ABW8Z1H1</accession>
<protein>
    <submittedName>
        <fullName evidence="2">NmrA family NAD(P)-binding protein</fullName>
    </submittedName>
</protein>
<feature type="domain" description="NmrA-like" evidence="1">
    <location>
        <begin position="3"/>
        <end position="235"/>
    </location>
</feature>
<reference evidence="2 3" key="1">
    <citation type="journal article" date="2024" name="Chem. Sci.">
        <title>Discovery of megapolipeptins by genome mining of a Burkholderiales bacteria collection.</title>
        <authorList>
            <person name="Paulo B.S."/>
            <person name="Recchia M.J.J."/>
            <person name="Lee S."/>
            <person name="Fergusson C.H."/>
            <person name="Romanowski S.B."/>
            <person name="Hernandez A."/>
            <person name="Krull N."/>
            <person name="Liu D.Y."/>
            <person name="Cavanagh H."/>
            <person name="Bos A."/>
            <person name="Gray C.A."/>
            <person name="Murphy B.T."/>
            <person name="Linington R.G."/>
            <person name="Eustaquio A.S."/>
        </authorList>
    </citation>
    <scope>NUCLEOTIDE SEQUENCE [LARGE SCALE GENOMIC DNA]</scope>
    <source>
        <strain evidence="2 3">RL21-008-BIB-B</strain>
    </source>
</reference>
<dbReference type="RefSeq" id="WP_408164904.1">
    <property type="nucleotide sequence ID" value="NZ_JAQQFR010000001.1"/>
</dbReference>
<organism evidence="2 3">
    <name type="scientific">Herbaspirillum rhizosphaerae</name>
    <dbReference type="NCBI Taxonomy" id="346179"/>
    <lineage>
        <taxon>Bacteria</taxon>
        <taxon>Pseudomonadati</taxon>
        <taxon>Pseudomonadota</taxon>
        <taxon>Betaproteobacteria</taxon>
        <taxon>Burkholderiales</taxon>
        <taxon>Oxalobacteraceae</taxon>
        <taxon>Herbaspirillum</taxon>
    </lineage>
</organism>
<dbReference type="InterPro" id="IPR008030">
    <property type="entry name" value="NmrA-like"/>
</dbReference>
<dbReference type="PANTHER" id="PTHR43162:SF1">
    <property type="entry name" value="PRESTALK A DIFFERENTIATION PROTEIN A"/>
    <property type="match status" value="1"/>
</dbReference>
<comment type="caution">
    <text evidence="2">The sequence shown here is derived from an EMBL/GenBank/DDBJ whole genome shotgun (WGS) entry which is preliminary data.</text>
</comment>
<dbReference type="SUPFAM" id="SSF51735">
    <property type="entry name" value="NAD(P)-binding Rossmann-fold domains"/>
    <property type="match status" value="1"/>
</dbReference>
<dbReference type="Proteomes" id="UP001629214">
    <property type="component" value="Unassembled WGS sequence"/>
</dbReference>
<evidence type="ECO:0000313" key="2">
    <source>
        <dbReference type="EMBL" id="MFL9876979.1"/>
    </source>
</evidence>
<evidence type="ECO:0000313" key="3">
    <source>
        <dbReference type="Proteomes" id="UP001629214"/>
    </source>
</evidence>
<dbReference type="Gene3D" id="3.40.50.720">
    <property type="entry name" value="NAD(P)-binding Rossmann-like Domain"/>
    <property type="match status" value="1"/>
</dbReference>
<dbReference type="EMBL" id="JAQQFR010000001">
    <property type="protein sequence ID" value="MFL9876979.1"/>
    <property type="molecule type" value="Genomic_DNA"/>
</dbReference>
<keyword evidence="3" id="KW-1185">Reference proteome</keyword>
<dbReference type="PANTHER" id="PTHR43162">
    <property type="match status" value="1"/>
</dbReference>
<name>A0ABW8Z1H1_9BURK</name>
<dbReference type="Gene3D" id="3.90.25.10">
    <property type="entry name" value="UDP-galactose 4-epimerase, domain 1"/>
    <property type="match status" value="1"/>
</dbReference>